<keyword evidence="3" id="KW-0233">DNA recombination</keyword>
<dbReference type="InterPro" id="IPR025269">
    <property type="entry name" value="SAM-like_dom"/>
</dbReference>
<proteinExistence type="inferred from homology"/>
<dbReference type="Gene3D" id="1.10.150.130">
    <property type="match status" value="1"/>
</dbReference>
<dbReference type="PANTHER" id="PTHR30349">
    <property type="entry name" value="PHAGE INTEGRASE-RELATED"/>
    <property type="match status" value="1"/>
</dbReference>
<dbReference type="InterPro" id="IPR044068">
    <property type="entry name" value="CB"/>
</dbReference>
<dbReference type="RefSeq" id="WP_307405193.1">
    <property type="nucleotide sequence ID" value="NZ_JAUSTW010000002.1"/>
</dbReference>
<evidence type="ECO:0000313" key="8">
    <source>
        <dbReference type="Proteomes" id="UP001224122"/>
    </source>
</evidence>
<keyword evidence="2 4" id="KW-0238">DNA-binding</keyword>
<feature type="domain" description="Core-binding (CB)" evidence="6">
    <location>
        <begin position="1"/>
        <end position="84"/>
    </location>
</feature>
<evidence type="ECO:0000259" key="6">
    <source>
        <dbReference type="PROSITE" id="PS51900"/>
    </source>
</evidence>
<dbReference type="PROSITE" id="PS51900">
    <property type="entry name" value="CB"/>
    <property type="match status" value="1"/>
</dbReference>
<dbReference type="EMBL" id="JAUSTW010000002">
    <property type="protein sequence ID" value="MDQ0197938.1"/>
    <property type="molecule type" value="Genomic_DNA"/>
</dbReference>
<dbReference type="PROSITE" id="PS51898">
    <property type="entry name" value="TYR_RECOMBINASE"/>
    <property type="match status" value="1"/>
</dbReference>
<dbReference type="InterPro" id="IPR011010">
    <property type="entry name" value="DNA_brk_join_enz"/>
</dbReference>
<dbReference type="InterPro" id="IPR002104">
    <property type="entry name" value="Integrase_catalytic"/>
</dbReference>
<dbReference type="InterPro" id="IPR013762">
    <property type="entry name" value="Integrase-like_cat_sf"/>
</dbReference>
<keyword evidence="8" id="KW-1185">Reference proteome</keyword>
<feature type="domain" description="Tyr recombinase" evidence="5">
    <location>
        <begin position="105"/>
        <end position="261"/>
    </location>
</feature>
<dbReference type="SUPFAM" id="SSF56349">
    <property type="entry name" value="DNA breaking-rejoining enzymes"/>
    <property type="match status" value="1"/>
</dbReference>
<dbReference type="InterPro" id="IPR050090">
    <property type="entry name" value="Tyrosine_recombinase_XerCD"/>
</dbReference>
<evidence type="ECO:0000256" key="2">
    <source>
        <dbReference type="ARBA" id="ARBA00023125"/>
    </source>
</evidence>
<name>A0ABT9XRB2_9BACI</name>
<dbReference type="PANTHER" id="PTHR30349:SF41">
    <property type="entry name" value="INTEGRASE_RECOMBINASE PROTEIN MJ0367-RELATED"/>
    <property type="match status" value="1"/>
</dbReference>
<dbReference type="Pfam" id="PF13102">
    <property type="entry name" value="Phage_int_SAM_5"/>
    <property type="match status" value="1"/>
</dbReference>
<evidence type="ECO:0000259" key="5">
    <source>
        <dbReference type="PROSITE" id="PS51898"/>
    </source>
</evidence>
<evidence type="ECO:0000313" key="7">
    <source>
        <dbReference type="EMBL" id="MDQ0197938.1"/>
    </source>
</evidence>
<protein>
    <submittedName>
        <fullName evidence="7">Integrase/recombinase XerD</fullName>
    </submittedName>
</protein>
<evidence type="ECO:0000256" key="1">
    <source>
        <dbReference type="ARBA" id="ARBA00008857"/>
    </source>
</evidence>
<dbReference type="Gene3D" id="1.10.443.10">
    <property type="entry name" value="Intergrase catalytic core"/>
    <property type="match status" value="1"/>
</dbReference>
<sequence>MKLNDLLDEYVLECQIKNQSKLTITNVKISLSNFVKSLDDVGTVENIKGVHIKQWILKRQGEGIQANTINTGLKHIRAMFNYACEEEIIDRNPMERIKLLKQTKRVIKTYSNDDVKLILNSFNGKTFFNVRDKTIIVMLLETGIRRNELRSIKLDDIYEDSIRIRGKGDKQRFIPISLPLRKQMIRYQRARMAYIGDAECECYFISMTRKQLVLGSINHIIRKLEDLNLSVKPTIHSFRRFYASRMLENIDLLFLVSAPGT</sequence>
<comment type="similarity">
    <text evidence="1">Belongs to the 'phage' integrase family.</text>
</comment>
<dbReference type="Proteomes" id="UP001224122">
    <property type="component" value="Unassembled WGS sequence"/>
</dbReference>
<dbReference type="CDD" id="cd00397">
    <property type="entry name" value="DNA_BRE_C"/>
    <property type="match status" value="1"/>
</dbReference>
<accession>A0ABT9XRB2</accession>
<evidence type="ECO:0000256" key="3">
    <source>
        <dbReference type="ARBA" id="ARBA00023172"/>
    </source>
</evidence>
<dbReference type="Pfam" id="PF00589">
    <property type="entry name" value="Phage_integrase"/>
    <property type="match status" value="1"/>
</dbReference>
<organism evidence="7 8">
    <name type="scientific">Neobacillus ginsengisoli</name>
    <dbReference type="NCBI Taxonomy" id="904295"/>
    <lineage>
        <taxon>Bacteria</taxon>
        <taxon>Bacillati</taxon>
        <taxon>Bacillota</taxon>
        <taxon>Bacilli</taxon>
        <taxon>Bacillales</taxon>
        <taxon>Bacillaceae</taxon>
        <taxon>Neobacillus</taxon>
    </lineage>
</organism>
<reference evidence="7 8" key="1">
    <citation type="submission" date="2023-07" db="EMBL/GenBank/DDBJ databases">
        <title>Genomic Encyclopedia of Type Strains, Phase IV (KMG-IV): sequencing the most valuable type-strain genomes for metagenomic binning, comparative biology and taxonomic classification.</title>
        <authorList>
            <person name="Goeker M."/>
        </authorList>
    </citation>
    <scope>NUCLEOTIDE SEQUENCE [LARGE SCALE GENOMIC DNA]</scope>
    <source>
        <strain evidence="7 8">DSM 27594</strain>
    </source>
</reference>
<comment type="caution">
    <text evidence="7">The sequence shown here is derived from an EMBL/GenBank/DDBJ whole genome shotgun (WGS) entry which is preliminary data.</text>
</comment>
<evidence type="ECO:0000256" key="4">
    <source>
        <dbReference type="PROSITE-ProRule" id="PRU01248"/>
    </source>
</evidence>
<gene>
    <name evidence="7" type="ORF">J2S10_001079</name>
</gene>
<dbReference type="InterPro" id="IPR010998">
    <property type="entry name" value="Integrase_recombinase_N"/>
</dbReference>